<organism evidence="2 3">
    <name type="scientific">Musa troglodytarum</name>
    <name type="common">fe'i banana</name>
    <dbReference type="NCBI Taxonomy" id="320322"/>
    <lineage>
        <taxon>Eukaryota</taxon>
        <taxon>Viridiplantae</taxon>
        <taxon>Streptophyta</taxon>
        <taxon>Embryophyta</taxon>
        <taxon>Tracheophyta</taxon>
        <taxon>Spermatophyta</taxon>
        <taxon>Magnoliopsida</taxon>
        <taxon>Liliopsida</taxon>
        <taxon>Zingiberales</taxon>
        <taxon>Musaceae</taxon>
        <taxon>Musa</taxon>
    </lineage>
</organism>
<protein>
    <submittedName>
        <fullName evidence="2">Uncharacterized protein</fullName>
    </submittedName>
</protein>
<reference evidence="2" key="1">
    <citation type="submission" date="2022-05" db="EMBL/GenBank/DDBJ databases">
        <title>The Musa troglodytarum L. genome provides insights into the mechanism of non-climacteric behaviour and enrichment of carotenoids.</title>
        <authorList>
            <person name="Wang J."/>
        </authorList>
    </citation>
    <scope>NUCLEOTIDE SEQUENCE</scope>
    <source>
        <tissue evidence="2">Leaf</tissue>
    </source>
</reference>
<accession>A0A9E7E8Z6</accession>
<dbReference type="AlphaFoldDB" id="A0A9E7E8Z6"/>
<keyword evidence="3" id="KW-1185">Reference proteome</keyword>
<dbReference type="OrthoDB" id="10650277at2759"/>
<evidence type="ECO:0000313" key="2">
    <source>
        <dbReference type="EMBL" id="URD72656.1"/>
    </source>
</evidence>
<proteinExistence type="predicted"/>
<dbReference type="EMBL" id="CP097502">
    <property type="protein sequence ID" value="URD72656.1"/>
    <property type="molecule type" value="Genomic_DNA"/>
</dbReference>
<dbReference type="Proteomes" id="UP001055439">
    <property type="component" value="Chromosome 1"/>
</dbReference>
<sequence>MQSLTSSHTTHQLYSVQPSWLLQSSTGDLDGDTVGDSPAGDPNPTAREEQGVRHLGRAIAVLQARVLVLLHDLRLDRLESLPEALERLHRPLIRRPFQRVPLSQVHLVGRVVRQDLDGVETQHREQLAGDGLQEHLVRVRLQLLVLRRARLRHEAPAHGRPVRQVPGVGILPEVDGGMERRADPDDGGACLEQFGSRVHGWPPALVLSVAMADLADLLPPGL</sequence>
<name>A0A9E7E8Z6_9LILI</name>
<evidence type="ECO:0000313" key="3">
    <source>
        <dbReference type="Proteomes" id="UP001055439"/>
    </source>
</evidence>
<gene>
    <name evidence="2" type="ORF">MUK42_09626</name>
</gene>
<feature type="region of interest" description="Disordered" evidence="1">
    <location>
        <begin position="25"/>
        <end position="50"/>
    </location>
</feature>
<evidence type="ECO:0000256" key="1">
    <source>
        <dbReference type="SAM" id="MobiDB-lite"/>
    </source>
</evidence>